<evidence type="ECO:0000313" key="2">
    <source>
        <dbReference type="Proteomes" id="UP000249915"/>
    </source>
</evidence>
<sequence>MNPRSFPSVEAYNAAYPDCPIPTDPATRHGLRGYQAAMSGVTDDVTGTEGSLTLDFLPGGAPGPHEGDRTGTVVATHWGDGPVLVLAERVSLRAAWRAITDQWPTRLSEVRIALTHVPS</sequence>
<dbReference type="RefSeq" id="WP_112279955.1">
    <property type="nucleotide sequence ID" value="NZ_MASW01000001.1"/>
</dbReference>
<proteinExistence type="predicted"/>
<comment type="caution">
    <text evidence="1">The sequence shown here is derived from an EMBL/GenBank/DDBJ whole genome shotgun (WGS) entry which is preliminary data.</text>
</comment>
<reference evidence="1 2" key="1">
    <citation type="submission" date="2016-07" db="EMBL/GenBank/DDBJ databases">
        <title>Draft genome sequence of Prauserella muralis DSM 45305, isolated from a mould-covered wall in an indoor environment.</title>
        <authorList>
            <person name="Ruckert C."/>
            <person name="Albersmeier A."/>
            <person name="Jiang C.-L."/>
            <person name="Jiang Y."/>
            <person name="Kalinowski J."/>
            <person name="Schneider O."/>
            <person name="Winkler A."/>
            <person name="Zotchev S.B."/>
        </authorList>
    </citation>
    <scope>NUCLEOTIDE SEQUENCE [LARGE SCALE GENOMIC DNA]</scope>
    <source>
        <strain evidence="1 2">DSM 45305</strain>
    </source>
</reference>
<organism evidence="1 2">
    <name type="scientific">Prauserella muralis</name>
    <dbReference type="NCBI Taxonomy" id="588067"/>
    <lineage>
        <taxon>Bacteria</taxon>
        <taxon>Bacillati</taxon>
        <taxon>Actinomycetota</taxon>
        <taxon>Actinomycetes</taxon>
        <taxon>Pseudonocardiales</taxon>
        <taxon>Pseudonocardiaceae</taxon>
        <taxon>Prauserella</taxon>
    </lineage>
</organism>
<gene>
    <name evidence="1" type="ORF">BAY60_06220</name>
</gene>
<evidence type="ECO:0000313" key="1">
    <source>
        <dbReference type="EMBL" id="PXY31920.1"/>
    </source>
</evidence>
<accession>A0A2V4B9I1</accession>
<keyword evidence="2" id="KW-1185">Reference proteome</keyword>
<name>A0A2V4B9I1_9PSEU</name>
<dbReference type="Proteomes" id="UP000249915">
    <property type="component" value="Unassembled WGS sequence"/>
</dbReference>
<dbReference type="AlphaFoldDB" id="A0A2V4B9I1"/>
<dbReference type="OrthoDB" id="3632960at2"/>
<dbReference type="EMBL" id="MASW01000001">
    <property type="protein sequence ID" value="PXY31920.1"/>
    <property type="molecule type" value="Genomic_DNA"/>
</dbReference>
<protein>
    <submittedName>
        <fullName evidence="1">Uncharacterized protein</fullName>
    </submittedName>
</protein>